<dbReference type="RefSeq" id="WP_098195205.1">
    <property type="nucleotide sequence ID" value="NZ_CP023777.1"/>
</dbReference>
<dbReference type="AlphaFoldDB" id="A0A291QY91"/>
<dbReference type="KEGG" id="cbae:COR50_17605"/>
<organism evidence="1 2">
    <name type="scientific">Chitinophaga caeni</name>
    <dbReference type="NCBI Taxonomy" id="2029983"/>
    <lineage>
        <taxon>Bacteria</taxon>
        <taxon>Pseudomonadati</taxon>
        <taxon>Bacteroidota</taxon>
        <taxon>Chitinophagia</taxon>
        <taxon>Chitinophagales</taxon>
        <taxon>Chitinophagaceae</taxon>
        <taxon>Chitinophaga</taxon>
    </lineage>
</organism>
<sequence length="327" mass="38682">MKKYIYYPNFEPPENEWLKFSILYLDKFESIIPYNRQHLISNDYRKLQNETDLVDFFSPEYYQGEQASLKAISEAERIIKKTYESSFLFNRVNIFRDWKNPNTWDYQIYGEKFSNSWVEFCESEKIGRRNADGIRLPRSLAFLYMTHLAKAIAFERNGSIITDNLEYDKYTSYAQIKSTNTNIRDKFIRGIIKLQIPKNIGDIPFDKLIEFRNRNRDLIGSFNSQIDILENSIGNGISEQQFIDNYNYTFNEISREIIRLGVDIATIPLAFYTLAHSSEALNQEYIKEVFGSLSIIGGGYYGIRKSLYDKRDERMCKKYLARLHHLK</sequence>
<name>A0A291QY91_9BACT</name>
<dbReference type="EMBL" id="CP023777">
    <property type="protein sequence ID" value="ATL48834.1"/>
    <property type="molecule type" value="Genomic_DNA"/>
</dbReference>
<accession>A0A291QY91</accession>
<dbReference type="OrthoDB" id="7054050at2"/>
<protein>
    <submittedName>
        <fullName evidence="1">Uncharacterized protein</fullName>
    </submittedName>
</protein>
<reference evidence="1 2" key="1">
    <citation type="submission" date="2017-10" db="EMBL/GenBank/DDBJ databases">
        <title>Paenichitinophaga pekingensis gen. nov., sp. nov., isolated from activated sludge.</title>
        <authorList>
            <person name="Jin D."/>
            <person name="Kong X."/>
            <person name="Deng Y."/>
            <person name="Bai Z."/>
        </authorList>
    </citation>
    <scope>NUCLEOTIDE SEQUENCE [LARGE SCALE GENOMIC DNA]</scope>
    <source>
        <strain evidence="1 2">13</strain>
    </source>
</reference>
<proteinExistence type="predicted"/>
<dbReference type="Proteomes" id="UP000220133">
    <property type="component" value="Chromosome"/>
</dbReference>
<evidence type="ECO:0000313" key="2">
    <source>
        <dbReference type="Proteomes" id="UP000220133"/>
    </source>
</evidence>
<gene>
    <name evidence="1" type="ORF">COR50_17605</name>
</gene>
<evidence type="ECO:0000313" key="1">
    <source>
        <dbReference type="EMBL" id="ATL48834.1"/>
    </source>
</evidence>
<keyword evidence="2" id="KW-1185">Reference proteome</keyword>